<reference evidence="8" key="1">
    <citation type="submission" date="2017-05" db="EMBL/GenBank/DDBJ databases">
        <title>The Genome Sequence of Enterococcus sp. 9D6_DIV0238.</title>
        <authorList>
            <consortium name="The Broad Institute Genomics Platform"/>
            <consortium name="The Broad Institute Genomic Center for Infectious Diseases"/>
            <person name="Earl A."/>
            <person name="Manson A."/>
            <person name="Schwartman J."/>
            <person name="Gilmore M."/>
            <person name="Abouelleil A."/>
            <person name="Cao P."/>
            <person name="Chapman S."/>
            <person name="Cusick C."/>
            <person name="Shea T."/>
            <person name="Young S."/>
            <person name="Neafsey D."/>
            <person name="Nusbaum C."/>
            <person name="Birren B."/>
        </authorList>
    </citation>
    <scope>NUCLEOTIDE SEQUENCE [LARGE SCALE GENOMIC DNA]</scope>
    <source>
        <strain evidence="8">9D6_DIV0238</strain>
    </source>
</reference>
<dbReference type="AlphaFoldDB" id="A0A200J966"/>
<feature type="transmembrane region" description="Helical" evidence="6">
    <location>
        <begin position="154"/>
        <end position="177"/>
    </location>
</feature>
<dbReference type="InterPro" id="IPR003838">
    <property type="entry name" value="ABC3_permease_C"/>
</dbReference>
<feature type="transmembrane region" description="Helical" evidence="6">
    <location>
        <begin position="281"/>
        <end position="306"/>
    </location>
</feature>
<evidence type="ECO:0000256" key="3">
    <source>
        <dbReference type="ARBA" id="ARBA00022692"/>
    </source>
</evidence>
<evidence type="ECO:0000256" key="4">
    <source>
        <dbReference type="ARBA" id="ARBA00022989"/>
    </source>
</evidence>
<dbReference type="Pfam" id="PF02687">
    <property type="entry name" value="FtsX"/>
    <property type="match status" value="1"/>
</dbReference>
<keyword evidence="10" id="KW-1185">Reference proteome</keyword>
<reference evidence="9" key="3">
    <citation type="submission" date="2024-03" db="EMBL/GenBank/DDBJ databases">
        <title>The Genome Sequence of Enterococcus sp. DIV0238c.</title>
        <authorList>
            <consortium name="The Broad Institute Genomics Platform"/>
            <consortium name="The Broad Institute Microbial Omics Core"/>
            <consortium name="The Broad Institute Genomic Center for Infectious Diseases"/>
            <person name="Earl A."/>
            <person name="Manson A."/>
            <person name="Gilmore M."/>
            <person name="Schwartman J."/>
            <person name="Shea T."/>
            <person name="Abouelleil A."/>
            <person name="Cao P."/>
            <person name="Chapman S."/>
            <person name="Cusick C."/>
            <person name="Young S."/>
            <person name="Neafsey D."/>
            <person name="Nusbaum C."/>
            <person name="Birren B."/>
        </authorList>
    </citation>
    <scope>NUCLEOTIDE SEQUENCE</scope>
    <source>
        <strain evidence="9">9D6_DIV0238</strain>
    </source>
</reference>
<feature type="transmembrane region" description="Helical" evidence="6">
    <location>
        <begin position="198"/>
        <end position="218"/>
    </location>
</feature>
<dbReference type="GO" id="GO:0005886">
    <property type="term" value="C:plasma membrane"/>
    <property type="evidence" value="ECO:0007669"/>
    <property type="project" value="UniProtKB-SubCell"/>
</dbReference>
<proteinExistence type="inferred from homology"/>
<keyword evidence="4 6" id="KW-1133">Transmembrane helix</keyword>
<keyword evidence="5 6" id="KW-0472">Membrane</keyword>
<feature type="transmembrane region" description="Helical" evidence="6">
    <location>
        <begin position="591"/>
        <end position="613"/>
    </location>
</feature>
<dbReference type="PIRSF" id="PIRSF018968">
    <property type="entry name" value="ABC_permease_BceB"/>
    <property type="match status" value="1"/>
</dbReference>
<gene>
    <name evidence="9" type="ORF">A5889_000987</name>
    <name evidence="8" type="ORF">A5889_002092</name>
</gene>
<feature type="transmembrane region" description="Helical" evidence="6">
    <location>
        <begin position="530"/>
        <end position="557"/>
    </location>
</feature>
<feature type="transmembrane region" description="Helical" evidence="6">
    <location>
        <begin position="224"/>
        <end position="251"/>
    </location>
</feature>
<keyword evidence="3 6" id="KW-0812">Transmembrane</keyword>
<keyword evidence="6" id="KW-0813">Transport</keyword>
<keyword evidence="2 6" id="KW-1003">Cell membrane</keyword>
<accession>A0A200J966</accession>
<evidence type="ECO:0000313" key="10">
    <source>
        <dbReference type="Proteomes" id="UP000196151"/>
    </source>
</evidence>
<evidence type="ECO:0000313" key="9">
    <source>
        <dbReference type="EMBL" id="WYJ93489.1"/>
    </source>
</evidence>
<dbReference type="InterPro" id="IPR027022">
    <property type="entry name" value="ABC_permease_BceB-typ"/>
</dbReference>
<dbReference type="GO" id="GO:0055085">
    <property type="term" value="P:transmembrane transport"/>
    <property type="evidence" value="ECO:0007669"/>
    <property type="project" value="UniProtKB-UniRule"/>
</dbReference>
<dbReference type="EMBL" id="CP147246">
    <property type="protein sequence ID" value="WYJ93489.1"/>
    <property type="molecule type" value="Genomic_DNA"/>
</dbReference>
<dbReference type="InterPro" id="IPR052536">
    <property type="entry name" value="ABC-4_Integral_Memb_Prot"/>
</dbReference>
<dbReference type="OrthoDB" id="1705903at2"/>
<feature type="transmembrane region" description="Helical" evidence="6">
    <location>
        <begin position="109"/>
        <end position="134"/>
    </location>
</feature>
<feature type="transmembrane region" description="Helical" evidence="6">
    <location>
        <begin position="59"/>
        <end position="80"/>
    </location>
</feature>
<evidence type="ECO:0000313" key="8">
    <source>
        <dbReference type="EMBL" id="OUZ33379.1"/>
    </source>
</evidence>
<organism evidence="8">
    <name type="scientific">Candidatus Enterococcus dunnyi</name>
    <dbReference type="NCBI Taxonomy" id="1834192"/>
    <lineage>
        <taxon>Bacteria</taxon>
        <taxon>Bacillati</taxon>
        <taxon>Bacillota</taxon>
        <taxon>Bacilli</taxon>
        <taxon>Lactobacillales</taxon>
        <taxon>Enterococcaceae</taxon>
        <taxon>Enterococcus</taxon>
    </lineage>
</organism>
<feature type="transmembrane region" description="Helical" evidence="6">
    <location>
        <begin position="17"/>
        <end position="39"/>
    </location>
</feature>
<feature type="domain" description="ABC3 transporter permease C-terminal" evidence="7">
    <location>
        <begin position="62"/>
        <end position="176"/>
    </location>
</feature>
<name>A0A200J966_9ENTE</name>
<feature type="transmembrane region" description="Helical" evidence="6">
    <location>
        <begin position="625"/>
        <end position="646"/>
    </location>
</feature>
<dbReference type="RefSeq" id="WP_087641175.1">
    <property type="nucleotide sequence ID" value="NZ_CP147246.1"/>
</dbReference>
<evidence type="ECO:0000256" key="5">
    <source>
        <dbReference type="ARBA" id="ARBA00023136"/>
    </source>
</evidence>
<protein>
    <recommendedName>
        <fullName evidence="7">ABC3 transporter permease C-terminal domain-containing protein</fullName>
    </recommendedName>
</protein>
<evidence type="ECO:0000259" key="7">
    <source>
        <dbReference type="Pfam" id="PF02687"/>
    </source>
</evidence>
<comment type="similarity">
    <text evidence="6">Belongs to the ABC-4 integral membrane protein family.</text>
</comment>
<sequence length="664" mass="75454">MFYVDLALTNLKKNRKIYLPFLLSMVFLVVINVILQVLVKNKGMNTLPSAESAKQLFGFGQYVILIFTIIFSLYTNSFLLKQRKKELGLYNILGMGKKELRHMLFCETVLSYFITIVCGTIIGSIFSKFCFLALKKITQLGEQFIYDFSFQSILYVIGLFFIIYILLFSWNVIQLRLANPIELLQGSKSGEKEPKTKVLTAIIGLLCVGSGYYISVTIQSPISAIYLFFIAVVLVIIGTYALFTASSIAILKSLKKNKRYYYRPNHFISVSSMIYRMKQNAAGLASICILCTMVLVTIATTASLYFGMENVLQNRNPFDMTIGASGQQFTKEQMESINNELVHLAEEQDVKLHDNKLLQVDNSVLLSKKATGIYEGFVGEMGETAFVDSAMFTFITEKEYDRLTGEQIALSDNEIAVYMLTGTYKKASISIADHTYKIKKQIDKIDFLQQSDYGLVDTFFMIFKDKEQIAALISSLPEKSAKGVSYSLYANLEGSKENRLAFGTAARELLNQQSTELDFSSIDLDREDSLSFIGGFLFMGIIFGLTFTLAAGVIIYYKQMSEGTEDQGRYDIMQRVGMSHQEVQQTIRSQILMVFFFPIGLAALHLAFAFPLMRKLLVLFGLTDWKFFMLVCFLTVFSFFFLYLLMYWQTSKVYYQIVERKVTG</sequence>
<evidence type="ECO:0000256" key="2">
    <source>
        <dbReference type="ARBA" id="ARBA00022475"/>
    </source>
</evidence>
<dbReference type="PANTHER" id="PTHR46795:SF3">
    <property type="entry name" value="ABC TRANSPORTER PERMEASE"/>
    <property type="match status" value="1"/>
</dbReference>
<reference evidence="9" key="2">
    <citation type="submission" date="2017-05" db="EMBL/GenBank/DDBJ databases">
        <authorList>
            <consortium name="The Broad Institute Genomics Platform"/>
            <consortium name="The Broad Institute Genomic Center for Infectious Diseases"/>
            <person name="Earl A."/>
            <person name="Manson A."/>
            <person name="Schwartman J."/>
            <person name="Gilmore M."/>
            <person name="Abouelleil A."/>
            <person name="Cao P."/>
            <person name="Chapman S."/>
            <person name="Cusick C."/>
            <person name="Shea T."/>
            <person name="Young S."/>
            <person name="Neafsey D."/>
            <person name="Nusbaum C."/>
            <person name="Birren B."/>
        </authorList>
    </citation>
    <scope>NUCLEOTIDE SEQUENCE</scope>
    <source>
        <strain evidence="9">9D6_DIV0238</strain>
    </source>
</reference>
<dbReference type="Proteomes" id="UP000196151">
    <property type="component" value="Chromosome"/>
</dbReference>
<dbReference type="PANTHER" id="PTHR46795">
    <property type="entry name" value="ABC TRANSPORTER PERMEASE-RELATED-RELATED"/>
    <property type="match status" value="1"/>
</dbReference>
<evidence type="ECO:0000256" key="1">
    <source>
        <dbReference type="ARBA" id="ARBA00004651"/>
    </source>
</evidence>
<dbReference type="EMBL" id="NIBQ01000002">
    <property type="protein sequence ID" value="OUZ33379.1"/>
    <property type="molecule type" value="Genomic_DNA"/>
</dbReference>
<comment type="subcellular location">
    <subcellularLocation>
        <location evidence="1 6">Cell membrane</location>
        <topology evidence="1 6">Multi-pass membrane protein</topology>
    </subcellularLocation>
</comment>
<evidence type="ECO:0000256" key="6">
    <source>
        <dbReference type="PIRNR" id="PIRNR018968"/>
    </source>
</evidence>